<protein>
    <recommendedName>
        <fullName evidence="13">Protein kinase domain-containing protein</fullName>
    </recommendedName>
</protein>
<name>A0A811QZM6_9POAL</name>
<organism evidence="14 15">
    <name type="scientific">Miscanthus lutarioriparius</name>
    <dbReference type="NCBI Taxonomy" id="422564"/>
    <lineage>
        <taxon>Eukaryota</taxon>
        <taxon>Viridiplantae</taxon>
        <taxon>Streptophyta</taxon>
        <taxon>Embryophyta</taxon>
        <taxon>Tracheophyta</taxon>
        <taxon>Spermatophyta</taxon>
        <taxon>Magnoliopsida</taxon>
        <taxon>Liliopsida</taxon>
        <taxon>Poales</taxon>
        <taxon>Poaceae</taxon>
        <taxon>PACMAD clade</taxon>
        <taxon>Panicoideae</taxon>
        <taxon>Andropogonodae</taxon>
        <taxon>Andropogoneae</taxon>
        <taxon>Saccharinae</taxon>
        <taxon>Miscanthus</taxon>
    </lineage>
</organism>
<keyword evidence="3" id="KW-0808">Transferase</keyword>
<dbReference type="Proteomes" id="UP000604825">
    <property type="component" value="Unassembled WGS sequence"/>
</dbReference>
<dbReference type="InterPro" id="IPR001245">
    <property type="entry name" value="Ser-Thr/Tyr_kinase_cat_dom"/>
</dbReference>
<evidence type="ECO:0000256" key="12">
    <source>
        <dbReference type="SAM" id="MobiDB-lite"/>
    </source>
</evidence>
<dbReference type="OrthoDB" id="4062651at2759"/>
<dbReference type="GO" id="GO:0004674">
    <property type="term" value="F:protein serine/threonine kinase activity"/>
    <property type="evidence" value="ECO:0007669"/>
    <property type="project" value="UniProtKB-KW"/>
</dbReference>
<evidence type="ECO:0000256" key="9">
    <source>
        <dbReference type="ARBA" id="ARBA00022989"/>
    </source>
</evidence>
<evidence type="ECO:0000256" key="2">
    <source>
        <dbReference type="ARBA" id="ARBA00022527"/>
    </source>
</evidence>
<dbReference type="InterPro" id="IPR011009">
    <property type="entry name" value="Kinase-like_dom_sf"/>
</dbReference>
<comment type="subcellular location">
    <subcellularLocation>
        <location evidence="1">Membrane</location>
        <topology evidence="1">Single-pass type I membrane protein</topology>
    </subcellularLocation>
</comment>
<evidence type="ECO:0000256" key="5">
    <source>
        <dbReference type="ARBA" id="ARBA00022729"/>
    </source>
</evidence>
<keyword evidence="10" id="KW-0472">Membrane</keyword>
<dbReference type="PROSITE" id="PS00107">
    <property type="entry name" value="PROTEIN_KINASE_ATP"/>
    <property type="match status" value="1"/>
</dbReference>
<dbReference type="SUPFAM" id="SSF56112">
    <property type="entry name" value="Protein kinase-like (PK-like)"/>
    <property type="match status" value="1"/>
</dbReference>
<dbReference type="InterPro" id="IPR045274">
    <property type="entry name" value="WAK-like"/>
</dbReference>
<feature type="domain" description="Protein kinase" evidence="13">
    <location>
        <begin position="78"/>
        <end position="249"/>
    </location>
</feature>
<keyword evidence="7" id="KW-0418">Kinase</keyword>
<dbReference type="EMBL" id="CAJGYO010000012">
    <property type="protein sequence ID" value="CAD6261987.1"/>
    <property type="molecule type" value="Genomic_DNA"/>
</dbReference>
<dbReference type="InterPro" id="IPR000719">
    <property type="entry name" value="Prot_kinase_dom"/>
</dbReference>
<keyword evidence="8 11" id="KW-0067">ATP-binding</keyword>
<dbReference type="Pfam" id="PF07714">
    <property type="entry name" value="PK_Tyr_Ser-Thr"/>
    <property type="match status" value="1"/>
</dbReference>
<dbReference type="PANTHER" id="PTHR27005">
    <property type="entry name" value="WALL-ASSOCIATED RECEPTOR KINASE-LIKE 21"/>
    <property type="match status" value="1"/>
</dbReference>
<feature type="binding site" evidence="11">
    <location>
        <position position="107"/>
    </location>
    <ligand>
        <name>ATP</name>
        <dbReference type="ChEBI" id="CHEBI:30616"/>
    </ligand>
</feature>
<dbReference type="FunFam" id="3.30.200.20:FF:000043">
    <property type="entry name" value="Wall-associated receptor kinase 2"/>
    <property type="match status" value="1"/>
</dbReference>
<evidence type="ECO:0000256" key="10">
    <source>
        <dbReference type="ARBA" id="ARBA00023136"/>
    </source>
</evidence>
<comment type="caution">
    <text evidence="14">The sequence shown here is derived from an EMBL/GenBank/DDBJ whole genome shotgun (WGS) entry which is preliminary data.</text>
</comment>
<evidence type="ECO:0000256" key="8">
    <source>
        <dbReference type="ARBA" id="ARBA00022840"/>
    </source>
</evidence>
<evidence type="ECO:0000259" key="13">
    <source>
        <dbReference type="PROSITE" id="PS50011"/>
    </source>
</evidence>
<evidence type="ECO:0000256" key="11">
    <source>
        <dbReference type="PROSITE-ProRule" id="PRU10141"/>
    </source>
</evidence>
<evidence type="ECO:0000256" key="1">
    <source>
        <dbReference type="ARBA" id="ARBA00004479"/>
    </source>
</evidence>
<dbReference type="Gene3D" id="3.30.200.20">
    <property type="entry name" value="Phosphorylase Kinase, domain 1"/>
    <property type="match status" value="1"/>
</dbReference>
<proteinExistence type="predicted"/>
<dbReference type="GO" id="GO:0005524">
    <property type="term" value="F:ATP binding"/>
    <property type="evidence" value="ECO:0007669"/>
    <property type="project" value="UniProtKB-UniRule"/>
</dbReference>
<keyword evidence="15" id="KW-1185">Reference proteome</keyword>
<dbReference type="InterPro" id="IPR017441">
    <property type="entry name" value="Protein_kinase_ATP_BS"/>
</dbReference>
<keyword evidence="9" id="KW-1133">Transmembrane helix</keyword>
<keyword evidence="4" id="KW-0812">Transmembrane</keyword>
<accession>A0A811QZM6</accession>
<dbReference type="GO" id="GO:0005886">
    <property type="term" value="C:plasma membrane"/>
    <property type="evidence" value="ECO:0007669"/>
    <property type="project" value="TreeGrafter"/>
</dbReference>
<dbReference type="PANTHER" id="PTHR27005:SF436">
    <property type="entry name" value="WALL-ASSOCIATED RECEPTOR KINASE-LIKE PROTEIN 9"/>
    <property type="match status" value="1"/>
</dbReference>
<dbReference type="GO" id="GO:0007166">
    <property type="term" value="P:cell surface receptor signaling pathway"/>
    <property type="evidence" value="ECO:0007669"/>
    <property type="project" value="InterPro"/>
</dbReference>
<evidence type="ECO:0000256" key="4">
    <source>
        <dbReference type="ARBA" id="ARBA00022692"/>
    </source>
</evidence>
<evidence type="ECO:0000313" key="15">
    <source>
        <dbReference type="Proteomes" id="UP000604825"/>
    </source>
</evidence>
<dbReference type="AlphaFoldDB" id="A0A811QZM6"/>
<feature type="region of interest" description="Disordered" evidence="12">
    <location>
        <begin position="211"/>
        <end position="249"/>
    </location>
</feature>
<reference evidence="14" key="1">
    <citation type="submission" date="2020-10" db="EMBL/GenBank/DDBJ databases">
        <authorList>
            <person name="Han B."/>
            <person name="Lu T."/>
            <person name="Zhao Q."/>
            <person name="Huang X."/>
            <person name="Zhao Y."/>
        </authorList>
    </citation>
    <scope>NUCLEOTIDE SEQUENCE</scope>
</reference>
<evidence type="ECO:0000256" key="6">
    <source>
        <dbReference type="ARBA" id="ARBA00022741"/>
    </source>
</evidence>
<evidence type="ECO:0000256" key="7">
    <source>
        <dbReference type="ARBA" id="ARBA00022777"/>
    </source>
</evidence>
<keyword evidence="2" id="KW-0723">Serine/threonine-protein kinase</keyword>
<feature type="compositionally biased region" description="Polar residues" evidence="12">
    <location>
        <begin position="212"/>
        <end position="231"/>
    </location>
</feature>
<dbReference type="PROSITE" id="PS50011">
    <property type="entry name" value="PROTEIN_KINASE_DOM"/>
    <property type="match status" value="1"/>
</dbReference>
<evidence type="ECO:0000256" key="3">
    <source>
        <dbReference type="ARBA" id="ARBA00022679"/>
    </source>
</evidence>
<evidence type="ECO:0000313" key="14">
    <source>
        <dbReference type="EMBL" id="CAD6261987.1"/>
    </source>
</evidence>
<keyword evidence="6 11" id="KW-0547">Nucleotide-binding</keyword>
<sequence>MTSGLTVVSAGFGLLFSLLDVAKITNKLKQQRIKKLRRTIFKRNHGLLLQQLISSNRDIAENMKIFGLQELEQATNKFDHNRILGGGGHGIIFKGILADQRIVAIKKSKIAVQREIDQFINEVVVLSQTNHRNVVKLFGCCLESEVPLLVYEFISNGTLSYHSMSKGNTEDIKVVAALTRACLSLKGEERPTMRQVEITLEDLQGSKVLPNSRMTSQNAIQDESYNGNNGNLRERVHKRLSRPELRERH</sequence>
<gene>
    <name evidence="14" type="ORF">NCGR_LOCUS45370</name>
</gene>
<keyword evidence="5" id="KW-0732">Signal</keyword>